<reference evidence="1 2" key="1">
    <citation type="submission" date="2020-03" db="EMBL/GenBank/DDBJ databases">
        <title>Soil Listeria distribution.</title>
        <authorList>
            <person name="Liao J."/>
            <person name="Wiedmann M."/>
        </authorList>
    </citation>
    <scope>NUCLEOTIDE SEQUENCE [LARGE SCALE GENOMIC DNA]</scope>
    <source>
        <strain evidence="1 2">FSL L7-1850</strain>
    </source>
</reference>
<dbReference type="AlphaFoldDB" id="A0A7X1DQF4"/>
<proteinExistence type="predicted"/>
<evidence type="ECO:0000313" key="1">
    <source>
        <dbReference type="EMBL" id="MBC2371337.1"/>
    </source>
</evidence>
<sequence>MVELFFKWGWKEGKFGFLYVCLQLVVFDDGVCYSSGKLKAPTEMKSIEA</sequence>
<protein>
    <submittedName>
        <fullName evidence="1">Uncharacterized protein</fullName>
    </submittedName>
</protein>
<name>A0A7X1DQF4_9LIST</name>
<accession>A0A7X1DQF4</accession>
<dbReference type="EMBL" id="JAARMV010000001">
    <property type="protein sequence ID" value="MBC2371337.1"/>
    <property type="molecule type" value="Genomic_DNA"/>
</dbReference>
<gene>
    <name evidence="1" type="ORF">HBP98_04865</name>
</gene>
<evidence type="ECO:0000313" key="2">
    <source>
        <dbReference type="Proteomes" id="UP000546244"/>
    </source>
</evidence>
<organism evidence="1 2">
    <name type="scientific">Listeria booriae</name>
    <dbReference type="NCBI Taxonomy" id="1552123"/>
    <lineage>
        <taxon>Bacteria</taxon>
        <taxon>Bacillati</taxon>
        <taxon>Bacillota</taxon>
        <taxon>Bacilli</taxon>
        <taxon>Bacillales</taxon>
        <taxon>Listeriaceae</taxon>
        <taxon>Listeria</taxon>
    </lineage>
</organism>
<comment type="caution">
    <text evidence="1">The sequence shown here is derived from an EMBL/GenBank/DDBJ whole genome shotgun (WGS) entry which is preliminary data.</text>
</comment>
<dbReference type="RefSeq" id="WP_185618176.1">
    <property type="nucleotide sequence ID" value="NZ_JAARMV010000001.1"/>
</dbReference>
<dbReference type="Proteomes" id="UP000546244">
    <property type="component" value="Unassembled WGS sequence"/>
</dbReference>